<dbReference type="EMBL" id="UYRT01016819">
    <property type="protein sequence ID" value="VDK56350.1"/>
    <property type="molecule type" value="Genomic_DNA"/>
</dbReference>
<dbReference type="Proteomes" id="UP000271098">
    <property type="component" value="Unassembled WGS sequence"/>
</dbReference>
<name>A0A183DDR8_9BILA</name>
<proteinExistence type="predicted"/>
<organism evidence="3">
    <name type="scientific">Gongylonema pulchrum</name>
    <dbReference type="NCBI Taxonomy" id="637853"/>
    <lineage>
        <taxon>Eukaryota</taxon>
        <taxon>Metazoa</taxon>
        <taxon>Ecdysozoa</taxon>
        <taxon>Nematoda</taxon>
        <taxon>Chromadorea</taxon>
        <taxon>Rhabditida</taxon>
        <taxon>Spirurina</taxon>
        <taxon>Spiruromorpha</taxon>
        <taxon>Spiruroidea</taxon>
        <taxon>Gongylonematidae</taxon>
        <taxon>Gongylonema</taxon>
    </lineage>
</organism>
<evidence type="ECO:0000313" key="2">
    <source>
        <dbReference type="Proteomes" id="UP000271098"/>
    </source>
</evidence>
<evidence type="ECO:0000313" key="1">
    <source>
        <dbReference type="EMBL" id="VDK56350.1"/>
    </source>
</evidence>
<protein>
    <submittedName>
        <fullName evidence="1 3">Uncharacterized protein</fullName>
    </submittedName>
</protein>
<keyword evidence="2" id="KW-1185">Reference proteome</keyword>
<dbReference type="WBParaSite" id="GPUH_0000686801-mRNA-1">
    <property type="protein sequence ID" value="GPUH_0000686801-mRNA-1"/>
    <property type="gene ID" value="GPUH_0000686801"/>
</dbReference>
<reference evidence="3" key="1">
    <citation type="submission" date="2016-06" db="UniProtKB">
        <authorList>
            <consortium name="WormBaseParasite"/>
        </authorList>
    </citation>
    <scope>IDENTIFICATION</scope>
</reference>
<reference evidence="1 2" key="2">
    <citation type="submission" date="2018-11" db="EMBL/GenBank/DDBJ databases">
        <authorList>
            <consortium name="Pathogen Informatics"/>
        </authorList>
    </citation>
    <scope>NUCLEOTIDE SEQUENCE [LARGE SCALE GENOMIC DNA]</scope>
</reference>
<evidence type="ECO:0000313" key="3">
    <source>
        <dbReference type="WBParaSite" id="GPUH_0000686801-mRNA-1"/>
    </source>
</evidence>
<gene>
    <name evidence="1" type="ORF">GPUH_LOCUS6859</name>
</gene>
<sequence>MRKIELEIGKIGMNTRKPQPLNGRIIYFRKQGTITSTQAASGSSTLSSSSIVLMVLCARAILKGCIAHQP</sequence>
<accession>A0A183DDR8</accession>
<dbReference type="AlphaFoldDB" id="A0A183DDR8"/>